<dbReference type="AlphaFoldDB" id="A0A382KSK0"/>
<name>A0A382KSK0_9ZZZZ</name>
<evidence type="ECO:0008006" key="3">
    <source>
        <dbReference type="Google" id="ProtNLM"/>
    </source>
</evidence>
<evidence type="ECO:0000313" key="1">
    <source>
        <dbReference type="EMBL" id="SVC27450.1"/>
    </source>
</evidence>
<sequence>MEENYIEKLNMPVIAAPLFLISGPKLVIECCKNGIV</sequence>
<gene>
    <name evidence="1" type="ORF">METZ01_LOCUS280304</name>
    <name evidence="2" type="ORF">METZ01_LOCUS444555</name>
</gene>
<feature type="non-terminal residue" evidence="1">
    <location>
        <position position="36"/>
    </location>
</feature>
<dbReference type="EMBL" id="UINC01181813">
    <property type="protein sequence ID" value="SVD91701.1"/>
    <property type="molecule type" value="Genomic_DNA"/>
</dbReference>
<dbReference type="EMBL" id="UINC01082563">
    <property type="protein sequence ID" value="SVC27450.1"/>
    <property type="molecule type" value="Genomic_DNA"/>
</dbReference>
<proteinExistence type="predicted"/>
<reference evidence="1" key="1">
    <citation type="submission" date="2018-05" db="EMBL/GenBank/DDBJ databases">
        <authorList>
            <person name="Lanie J.A."/>
            <person name="Ng W.-L."/>
            <person name="Kazmierczak K.M."/>
            <person name="Andrzejewski T.M."/>
            <person name="Davidsen T.M."/>
            <person name="Wayne K.J."/>
            <person name="Tettelin H."/>
            <person name="Glass J.I."/>
            <person name="Rusch D."/>
            <person name="Podicherti R."/>
            <person name="Tsui H.-C.T."/>
            <person name="Winkler M.E."/>
        </authorList>
    </citation>
    <scope>NUCLEOTIDE SEQUENCE</scope>
</reference>
<accession>A0A382KSK0</accession>
<evidence type="ECO:0000313" key="2">
    <source>
        <dbReference type="EMBL" id="SVD91701.1"/>
    </source>
</evidence>
<protein>
    <recommendedName>
        <fullName evidence="3">Nitronate monooxygenase domain-containing protein</fullName>
    </recommendedName>
</protein>
<organism evidence="1">
    <name type="scientific">marine metagenome</name>
    <dbReference type="NCBI Taxonomy" id="408172"/>
    <lineage>
        <taxon>unclassified sequences</taxon>
        <taxon>metagenomes</taxon>
        <taxon>ecological metagenomes</taxon>
    </lineage>
</organism>